<evidence type="ECO:0000313" key="2">
    <source>
        <dbReference type="Proteomes" id="UP000198280"/>
    </source>
</evidence>
<name>A0A239MWJ1_9ACTN</name>
<evidence type="ECO:0000313" key="1">
    <source>
        <dbReference type="EMBL" id="SNT47086.1"/>
    </source>
</evidence>
<sequence>MSDFGIEGYRPRWVGGREAVVREHGARLGSLAGRTLTGVWLVWDARDDQWFCDCPVLFDFAGEQVEVNHNKLDELSLTWNSVDPRRPVDWFDFDLRWRAEPLAGLRALLGRRLTRVDLYEWLVQDVPSGTVDITFVFEETRVRVYNALDENGLDIGPPAG</sequence>
<proteinExistence type="predicted"/>
<reference evidence="1 2" key="1">
    <citation type="submission" date="2017-06" db="EMBL/GenBank/DDBJ databases">
        <authorList>
            <person name="Kim H.J."/>
            <person name="Triplett B.A."/>
        </authorList>
    </citation>
    <scope>NUCLEOTIDE SEQUENCE [LARGE SCALE GENOMIC DNA]</scope>
    <source>
        <strain evidence="1 2">CGMCC 4.1858</strain>
    </source>
</reference>
<dbReference type="OrthoDB" id="3288608at2"/>
<dbReference type="AlphaFoldDB" id="A0A239MWJ1"/>
<keyword evidence="2" id="KW-1185">Reference proteome</keyword>
<gene>
    <name evidence="1" type="ORF">SAMN05216252_12896</name>
</gene>
<accession>A0A239MWJ1</accession>
<dbReference type="RefSeq" id="WP_089228107.1">
    <property type="nucleotide sequence ID" value="NZ_FZOF01000028.1"/>
</dbReference>
<dbReference type="Proteomes" id="UP000198280">
    <property type="component" value="Unassembled WGS sequence"/>
</dbReference>
<dbReference type="EMBL" id="FZOF01000028">
    <property type="protein sequence ID" value="SNT47086.1"/>
    <property type="molecule type" value="Genomic_DNA"/>
</dbReference>
<organism evidence="1 2">
    <name type="scientific">Actinacidiphila glaucinigra</name>
    <dbReference type="NCBI Taxonomy" id="235986"/>
    <lineage>
        <taxon>Bacteria</taxon>
        <taxon>Bacillati</taxon>
        <taxon>Actinomycetota</taxon>
        <taxon>Actinomycetes</taxon>
        <taxon>Kitasatosporales</taxon>
        <taxon>Streptomycetaceae</taxon>
        <taxon>Actinacidiphila</taxon>
    </lineage>
</organism>
<protein>
    <submittedName>
        <fullName evidence="1">Uncharacterized protein</fullName>
    </submittedName>
</protein>